<protein>
    <submittedName>
        <fullName evidence="2">M48 family metallopeptidase</fullName>
    </submittedName>
</protein>
<dbReference type="InterPro" id="IPR002725">
    <property type="entry name" value="YgjP-like_metallopeptidase"/>
</dbReference>
<dbReference type="PANTHER" id="PTHR30399">
    <property type="entry name" value="UNCHARACTERIZED PROTEIN YGJP"/>
    <property type="match status" value="1"/>
</dbReference>
<evidence type="ECO:0000313" key="2">
    <source>
        <dbReference type="EMBL" id="MBW6532355.1"/>
    </source>
</evidence>
<sequence length="235" mass="25646">MPADSIELVRNPRARRTKLSFDPTSGRVRLTLPPRASAAKALAWAVGQRAWLDAQRALLPQPRPFVPGATLGVDDAALTIVWREKAPRLPRVEGDELVVGGPAEMVERRVAAWLRRTALALLEEDTAHYAALAGVAVSAVSVGDPRGRWGSCAHHGAIRYSWRLVLAPRPVRRATAAHEVAHRVHMDHSPRFHALVAQLYGRDPAPERAWLRANGAALHWYGRSPDVSPDGARGG</sequence>
<keyword evidence="3" id="KW-1185">Reference proteome</keyword>
<dbReference type="Gene3D" id="3.30.2010.10">
    <property type="entry name" value="Metalloproteases ('zincins'), catalytic domain"/>
    <property type="match status" value="1"/>
</dbReference>
<dbReference type="Pfam" id="PF01863">
    <property type="entry name" value="YgjP-like"/>
    <property type="match status" value="1"/>
</dbReference>
<name>A0ABS7BS46_9SPHN</name>
<dbReference type="Proteomes" id="UP000759103">
    <property type="component" value="Unassembled WGS sequence"/>
</dbReference>
<proteinExistence type="predicted"/>
<gene>
    <name evidence="2" type="ORF">KZ820_16560</name>
</gene>
<evidence type="ECO:0000259" key="1">
    <source>
        <dbReference type="Pfam" id="PF01863"/>
    </source>
</evidence>
<organism evidence="2 3">
    <name type="scientific">Sphingomonas citri</name>
    <dbReference type="NCBI Taxonomy" id="2862499"/>
    <lineage>
        <taxon>Bacteria</taxon>
        <taxon>Pseudomonadati</taxon>
        <taxon>Pseudomonadota</taxon>
        <taxon>Alphaproteobacteria</taxon>
        <taxon>Sphingomonadales</taxon>
        <taxon>Sphingomonadaceae</taxon>
        <taxon>Sphingomonas</taxon>
    </lineage>
</organism>
<dbReference type="EMBL" id="JAHXZN010000007">
    <property type="protein sequence ID" value="MBW6532355.1"/>
    <property type="molecule type" value="Genomic_DNA"/>
</dbReference>
<accession>A0ABS7BS46</accession>
<reference evidence="2 3" key="1">
    <citation type="submission" date="2021-07" db="EMBL/GenBank/DDBJ databases">
        <title>Sphingomonas sp.</title>
        <authorList>
            <person name="Feng G."/>
            <person name="Li J."/>
            <person name="Pan M."/>
        </authorList>
    </citation>
    <scope>NUCLEOTIDE SEQUENCE [LARGE SCALE GENOMIC DNA]</scope>
    <source>
        <strain evidence="2 3">RRHST34</strain>
    </source>
</reference>
<feature type="domain" description="YgjP-like metallopeptidase" evidence="1">
    <location>
        <begin position="19"/>
        <end position="212"/>
    </location>
</feature>
<dbReference type="PANTHER" id="PTHR30399:SF1">
    <property type="entry name" value="UTP PYROPHOSPHATASE"/>
    <property type="match status" value="1"/>
</dbReference>
<comment type="caution">
    <text evidence="2">The sequence shown here is derived from an EMBL/GenBank/DDBJ whole genome shotgun (WGS) entry which is preliminary data.</text>
</comment>
<dbReference type="CDD" id="cd07344">
    <property type="entry name" value="M48_yhfN_like"/>
    <property type="match status" value="1"/>
</dbReference>
<evidence type="ECO:0000313" key="3">
    <source>
        <dbReference type="Proteomes" id="UP000759103"/>
    </source>
</evidence>
<dbReference type="InterPro" id="IPR053136">
    <property type="entry name" value="UTP_pyrophosphatase-like"/>
</dbReference>